<protein>
    <submittedName>
        <fullName evidence="1">Uncharacterized protein</fullName>
    </submittedName>
</protein>
<dbReference type="EMBL" id="ML991799">
    <property type="protein sequence ID" value="KAF2234309.1"/>
    <property type="molecule type" value="Genomic_DNA"/>
</dbReference>
<gene>
    <name evidence="1" type="ORF">EV356DRAFT_157113</name>
</gene>
<keyword evidence="2" id="KW-1185">Reference proteome</keyword>
<name>A0A6A6H8V8_VIRVR</name>
<organism evidence="1 2">
    <name type="scientific">Viridothelium virens</name>
    <name type="common">Speckled blister lichen</name>
    <name type="synonym">Trypethelium virens</name>
    <dbReference type="NCBI Taxonomy" id="1048519"/>
    <lineage>
        <taxon>Eukaryota</taxon>
        <taxon>Fungi</taxon>
        <taxon>Dikarya</taxon>
        <taxon>Ascomycota</taxon>
        <taxon>Pezizomycotina</taxon>
        <taxon>Dothideomycetes</taxon>
        <taxon>Dothideomycetes incertae sedis</taxon>
        <taxon>Trypetheliales</taxon>
        <taxon>Trypetheliaceae</taxon>
        <taxon>Viridothelium</taxon>
    </lineage>
</organism>
<dbReference type="Proteomes" id="UP000800092">
    <property type="component" value="Unassembled WGS sequence"/>
</dbReference>
<reference evidence="1" key="1">
    <citation type="journal article" date="2020" name="Stud. Mycol.">
        <title>101 Dothideomycetes genomes: a test case for predicting lifestyles and emergence of pathogens.</title>
        <authorList>
            <person name="Haridas S."/>
            <person name="Albert R."/>
            <person name="Binder M."/>
            <person name="Bloem J."/>
            <person name="Labutti K."/>
            <person name="Salamov A."/>
            <person name="Andreopoulos B."/>
            <person name="Baker S."/>
            <person name="Barry K."/>
            <person name="Bills G."/>
            <person name="Bluhm B."/>
            <person name="Cannon C."/>
            <person name="Castanera R."/>
            <person name="Culley D."/>
            <person name="Daum C."/>
            <person name="Ezra D."/>
            <person name="Gonzalez J."/>
            <person name="Henrissat B."/>
            <person name="Kuo A."/>
            <person name="Liang C."/>
            <person name="Lipzen A."/>
            <person name="Lutzoni F."/>
            <person name="Magnuson J."/>
            <person name="Mondo S."/>
            <person name="Nolan M."/>
            <person name="Ohm R."/>
            <person name="Pangilinan J."/>
            <person name="Park H.-J."/>
            <person name="Ramirez L."/>
            <person name="Alfaro M."/>
            <person name="Sun H."/>
            <person name="Tritt A."/>
            <person name="Yoshinaga Y."/>
            <person name="Zwiers L.-H."/>
            <person name="Turgeon B."/>
            <person name="Goodwin S."/>
            <person name="Spatafora J."/>
            <person name="Crous P."/>
            <person name="Grigoriev I."/>
        </authorList>
    </citation>
    <scope>NUCLEOTIDE SEQUENCE</scope>
    <source>
        <strain evidence="1">Tuck. ex Michener</strain>
    </source>
</reference>
<accession>A0A6A6H8V8</accession>
<dbReference type="AlphaFoldDB" id="A0A6A6H8V8"/>
<sequence>MLIALGYTPRALEVLRVPSMFRDSIERPPVESEMEGIGNRCGETGYLLTGHWHVGDISSISSLVEEFYSNWDSVISFTGITVLLLGFRNFI</sequence>
<proteinExistence type="predicted"/>
<evidence type="ECO:0000313" key="1">
    <source>
        <dbReference type="EMBL" id="KAF2234309.1"/>
    </source>
</evidence>
<evidence type="ECO:0000313" key="2">
    <source>
        <dbReference type="Proteomes" id="UP000800092"/>
    </source>
</evidence>